<evidence type="ECO:0000313" key="1">
    <source>
        <dbReference type="EMBL" id="MFB5758835.1"/>
    </source>
</evidence>
<gene>
    <name evidence="1" type="ORF">ACE5LO_00365</name>
</gene>
<dbReference type="RefSeq" id="WP_375518093.1">
    <property type="nucleotide sequence ID" value="NZ_JBHIRY010000001.1"/>
</dbReference>
<dbReference type="EMBL" id="JBHIRY010000001">
    <property type="protein sequence ID" value="MFB5758835.1"/>
    <property type="molecule type" value="Genomic_DNA"/>
</dbReference>
<protein>
    <submittedName>
        <fullName evidence="1">Uncharacterized protein</fullName>
    </submittedName>
</protein>
<evidence type="ECO:0000313" key="2">
    <source>
        <dbReference type="Proteomes" id="UP001580430"/>
    </source>
</evidence>
<organism evidence="1 2">
    <name type="scientific">Paenibacillus medicaginis</name>
    <dbReference type="NCBI Taxonomy" id="1470560"/>
    <lineage>
        <taxon>Bacteria</taxon>
        <taxon>Bacillati</taxon>
        <taxon>Bacillota</taxon>
        <taxon>Bacilli</taxon>
        <taxon>Bacillales</taxon>
        <taxon>Paenibacillaceae</taxon>
        <taxon>Paenibacillus</taxon>
    </lineage>
</organism>
<dbReference type="Proteomes" id="UP001580430">
    <property type="component" value="Unassembled WGS sequence"/>
</dbReference>
<accession>A0ABV5BU76</accession>
<comment type="caution">
    <text evidence="1">The sequence shown here is derived from an EMBL/GenBank/DDBJ whole genome shotgun (WGS) entry which is preliminary data.</text>
</comment>
<sequence length="69" mass="7882">MEETLQEMAALLRAIRENQEVTNAKIDGIELRLSSLEGEVKGVTESVDYLVHKLGEHDRDLYVIKTKRV</sequence>
<proteinExistence type="predicted"/>
<name>A0ABV5BU76_9BACL</name>
<keyword evidence="2" id="KW-1185">Reference proteome</keyword>
<reference evidence="1 2" key="1">
    <citation type="submission" date="2024-09" db="EMBL/GenBank/DDBJ databases">
        <title>Paenibacillus zeirhizospherea sp. nov., isolated from surface of the maize (Zea mays) roots in a horticulture field, Hungary.</title>
        <authorList>
            <person name="Marton D."/>
            <person name="Farkas M."/>
            <person name="Bedics A."/>
            <person name="Toth E."/>
            <person name="Tancsics A."/>
            <person name="Boka K."/>
            <person name="Marati G."/>
            <person name="Kriszt B."/>
            <person name="Cserhati M."/>
        </authorList>
    </citation>
    <scope>NUCLEOTIDE SEQUENCE [LARGE SCALE GENOMIC DNA]</scope>
    <source>
        <strain evidence="1 2">JCM 18446</strain>
    </source>
</reference>